<keyword evidence="4 7" id="KW-0812">Transmembrane</keyword>
<accession>X1TJA0</accession>
<dbReference type="GO" id="GO:0005886">
    <property type="term" value="C:plasma membrane"/>
    <property type="evidence" value="ECO:0007669"/>
    <property type="project" value="UniProtKB-SubCell"/>
</dbReference>
<sequence length="126" mass="14636">MKKRKVFYIHKLTPYFMILPAVIVLILIAIYPMVFSFWVSLHRWYLGRPHLFLFIGLENYYTLIFKDSVFRRAFLNTLVLVGVCIPVEFALGTMLAVLLNRDDIKGKKIFRVCLIMPVVITPVVAG</sequence>
<comment type="subcellular location">
    <subcellularLocation>
        <location evidence="1">Cell membrane</location>
        <topology evidence="1">Multi-pass membrane protein</topology>
    </subcellularLocation>
</comment>
<evidence type="ECO:0000256" key="7">
    <source>
        <dbReference type="SAM" id="Phobius"/>
    </source>
</evidence>
<feature type="transmembrane region" description="Helical" evidence="7">
    <location>
        <begin position="12"/>
        <end position="39"/>
    </location>
</feature>
<evidence type="ECO:0000256" key="6">
    <source>
        <dbReference type="ARBA" id="ARBA00023136"/>
    </source>
</evidence>
<dbReference type="Gene3D" id="1.10.3720.10">
    <property type="entry name" value="MetI-like"/>
    <property type="match status" value="1"/>
</dbReference>
<reference evidence="8" key="1">
    <citation type="journal article" date="2014" name="Front. Microbiol.">
        <title>High frequency of phylogenetically diverse reductive dehalogenase-homologous genes in deep subseafloor sedimentary metagenomes.</title>
        <authorList>
            <person name="Kawai M."/>
            <person name="Futagami T."/>
            <person name="Toyoda A."/>
            <person name="Takaki Y."/>
            <person name="Nishi S."/>
            <person name="Hori S."/>
            <person name="Arai W."/>
            <person name="Tsubouchi T."/>
            <person name="Morono Y."/>
            <person name="Uchiyama I."/>
            <person name="Ito T."/>
            <person name="Fujiyama A."/>
            <person name="Inagaki F."/>
            <person name="Takami H."/>
        </authorList>
    </citation>
    <scope>NUCLEOTIDE SEQUENCE</scope>
    <source>
        <strain evidence="8">Expedition CK06-06</strain>
    </source>
</reference>
<keyword evidence="5 7" id="KW-1133">Transmembrane helix</keyword>
<dbReference type="PANTHER" id="PTHR43005">
    <property type="entry name" value="BLR7065 PROTEIN"/>
    <property type="match status" value="1"/>
</dbReference>
<keyword evidence="6 7" id="KW-0472">Membrane</keyword>
<evidence type="ECO:0008006" key="9">
    <source>
        <dbReference type="Google" id="ProtNLM"/>
    </source>
</evidence>
<protein>
    <recommendedName>
        <fullName evidence="9">ABC transmembrane type-1 domain-containing protein</fullName>
    </recommendedName>
</protein>
<evidence type="ECO:0000256" key="5">
    <source>
        <dbReference type="ARBA" id="ARBA00022989"/>
    </source>
</evidence>
<evidence type="ECO:0000256" key="2">
    <source>
        <dbReference type="ARBA" id="ARBA00022448"/>
    </source>
</evidence>
<evidence type="ECO:0000256" key="1">
    <source>
        <dbReference type="ARBA" id="ARBA00004651"/>
    </source>
</evidence>
<evidence type="ECO:0000256" key="4">
    <source>
        <dbReference type="ARBA" id="ARBA00022692"/>
    </source>
</evidence>
<dbReference type="PANTHER" id="PTHR43005:SF1">
    <property type="entry name" value="SPERMIDINE_PUTRESCINE TRANSPORT SYSTEM PERMEASE PROTEIN"/>
    <property type="match status" value="1"/>
</dbReference>
<proteinExistence type="predicted"/>
<feature type="transmembrane region" description="Helical" evidence="7">
    <location>
        <begin position="73"/>
        <end position="97"/>
    </location>
</feature>
<dbReference type="EMBL" id="BARW01016471">
    <property type="protein sequence ID" value="GAI91441.1"/>
    <property type="molecule type" value="Genomic_DNA"/>
</dbReference>
<name>X1TJA0_9ZZZZ</name>
<evidence type="ECO:0000313" key="8">
    <source>
        <dbReference type="EMBL" id="GAI91441.1"/>
    </source>
</evidence>
<dbReference type="AlphaFoldDB" id="X1TJA0"/>
<dbReference type="SUPFAM" id="SSF161098">
    <property type="entry name" value="MetI-like"/>
    <property type="match status" value="1"/>
</dbReference>
<comment type="caution">
    <text evidence="8">The sequence shown here is derived from an EMBL/GenBank/DDBJ whole genome shotgun (WGS) entry which is preliminary data.</text>
</comment>
<organism evidence="8">
    <name type="scientific">marine sediment metagenome</name>
    <dbReference type="NCBI Taxonomy" id="412755"/>
    <lineage>
        <taxon>unclassified sequences</taxon>
        <taxon>metagenomes</taxon>
        <taxon>ecological metagenomes</taxon>
    </lineage>
</organism>
<keyword evidence="2" id="KW-0813">Transport</keyword>
<feature type="non-terminal residue" evidence="8">
    <location>
        <position position="126"/>
    </location>
</feature>
<dbReference type="InterPro" id="IPR035906">
    <property type="entry name" value="MetI-like_sf"/>
</dbReference>
<keyword evidence="3" id="KW-1003">Cell membrane</keyword>
<gene>
    <name evidence="8" type="ORF">S12H4_28679</name>
</gene>
<evidence type="ECO:0000256" key="3">
    <source>
        <dbReference type="ARBA" id="ARBA00022475"/>
    </source>
</evidence>